<feature type="compositionally biased region" description="Basic residues" evidence="5">
    <location>
        <begin position="627"/>
        <end position="639"/>
    </location>
</feature>
<evidence type="ECO:0000256" key="4">
    <source>
        <dbReference type="PROSITE-ProRule" id="PRU00023"/>
    </source>
</evidence>
<evidence type="ECO:0000256" key="6">
    <source>
        <dbReference type="SAM" id="Phobius"/>
    </source>
</evidence>
<dbReference type="Pfam" id="PF01833">
    <property type="entry name" value="TIG"/>
    <property type="match status" value="1"/>
</dbReference>
<dbReference type="SUPFAM" id="SSF81296">
    <property type="entry name" value="E set domains"/>
    <property type="match status" value="1"/>
</dbReference>
<keyword evidence="6" id="KW-1133">Transmembrane helix</keyword>
<feature type="repeat" description="ANK" evidence="4">
    <location>
        <begin position="397"/>
        <end position="429"/>
    </location>
</feature>
<keyword evidence="9" id="KW-1185">Reference proteome</keyword>
<feature type="compositionally biased region" description="Acidic residues" evidence="5">
    <location>
        <begin position="564"/>
        <end position="576"/>
    </location>
</feature>
<feature type="compositionally biased region" description="Low complexity" evidence="5">
    <location>
        <begin position="107"/>
        <end position="132"/>
    </location>
</feature>
<feature type="region of interest" description="Disordered" evidence="5">
    <location>
        <begin position="1"/>
        <end position="22"/>
    </location>
</feature>
<keyword evidence="3 4" id="KW-0040">ANK repeat</keyword>
<feature type="compositionally biased region" description="Basic and acidic residues" evidence="5">
    <location>
        <begin position="656"/>
        <end position="672"/>
    </location>
</feature>
<dbReference type="GO" id="GO:0030466">
    <property type="term" value="P:silent mating-type cassette heterochromatin formation"/>
    <property type="evidence" value="ECO:0007669"/>
    <property type="project" value="UniProtKB-ARBA"/>
</dbReference>
<dbReference type="EMBL" id="BDGI01000057">
    <property type="protein sequence ID" value="GAV28120.1"/>
    <property type="molecule type" value="Genomic_DNA"/>
</dbReference>
<feature type="region of interest" description="Disordered" evidence="5">
    <location>
        <begin position="314"/>
        <end position="333"/>
    </location>
</feature>
<dbReference type="GO" id="GO:0033554">
    <property type="term" value="P:cellular response to stress"/>
    <property type="evidence" value="ECO:0007669"/>
    <property type="project" value="UniProtKB-ARBA"/>
</dbReference>
<feature type="region of interest" description="Disordered" evidence="5">
    <location>
        <begin position="541"/>
        <end position="582"/>
    </location>
</feature>
<evidence type="ECO:0000256" key="5">
    <source>
        <dbReference type="SAM" id="MobiDB-lite"/>
    </source>
</evidence>
<dbReference type="Gene3D" id="2.60.40.10">
    <property type="entry name" value="Immunoglobulins"/>
    <property type="match status" value="1"/>
</dbReference>
<keyword evidence="2" id="KW-0677">Repeat</keyword>
<feature type="compositionally biased region" description="Basic and acidic residues" evidence="5">
    <location>
        <begin position="96"/>
        <end position="106"/>
    </location>
</feature>
<evidence type="ECO:0000313" key="8">
    <source>
        <dbReference type="EMBL" id="GAV28120.1"/>
    </source>
</evidence>
<feature type="region of interest" description="Disordered" evidence="5">
    <location>
        <begin position="689"/>
        <end position="710"/>
    </location>
</feature>
<dbReference type="InterPro" id="IPR002909">
    <property type="entry name" value="IPT_dom"/>
</dbReference>
<dbReference type="GO" id="GO:0005789">
    <property type="term" value="C:endoplasmic reticulum membrane"/>
    <property type="evidence" value="ECO:0007669"/>
    <property type="project" value="UniProtKB-ARBA"/>
</dbReference>
<proteinExistence type="predicted"/>
<dbReference type="SUPFAM" id="SSF48403">
    <property type="entry name" value="Ankyrin repeat"/>
    <property type="match status" value="1"/>
</dbReference>
<feature type="compositionally biased region" description="Basic and acidic residues" evidence="5">
    <location>
        <begin position="691"/>
        <end position="702"/>
    </location>
</feature>
<feature type="region of interest" description="Disordered" evidence="5">
    <location>
        <begin position="62"/>
        <end position="151"/>
    </location>
</feature>
<evidence type="ECO:0000259" key="7">
    <source>
        <dbReference type="SMART" id="SM00429"/>
    </source>
</evidence>
<dbReference type="InterPro" id="IPR002110">
    <property type="entry name" value="Ankyrin_rpt"/>
</dbReference>
<evidence type="ECO:0000313" key="9">
    <source>
        <dbReference type="Proteomes" id="UP000186136"/>
    </source>
</evidence>
<feature type="repeat" description="ANK" evidence="4">
    <location>
        <begin position="430"/>
        <end position="462"/>
    </location>
</feature>
<dbReference type="SMART" id="SM00248">
    <property type="entry name" value="ANK"/>
    <property type="match status" value="2"/>
</dbReference>
<dbReference type="FunFam" id="2.60.40.10:FF:001880">
    <property type="entry name" value="Mga2p"/>
    <property type="match status" value="1"/>
</dbReference>
<evidence type="ECO:0000256" key="3">
    <source>
        <dbReference type="ARBA" id="ARBA00023043"/>
    </source>
</evidence>
<dbReference type="GO" id="GO:0045944">
    <property type="term" value="P:positive regulation of transcription by RNA polymerase II"/>
    <property type="evidence" value="ECO:0007669"/>
    <property type="project" value="UniProtKB-ARBA"/>
</dbReference>
<dbReference type="Pfam" id="PF12796">
    <property type="entry name" value="Ank_2"/>
    <property type="match status" value="1"/>
</dbReference>
<dbReference type="CDD" id="cd00102">
    <property type="entry name" value="IPT"/>
    <property type="match status" value="1"/>
</dbReference>
<dbReference type="OrthoDB" id="71307at2759"/>
<evidence type="ECO:0000256" key="2">
    <source>
        <dbReference type="ARBA" id="ARBA00022737"/>
    </source>
</evidence>
<dbReference type="GO" id="GO:0005634">
    <property type="term" value="C:nucleus"/>
    <property type="evidence" value="ECO:0007669"/>
    <property type="project" value="UniProtKB-ARBA"/>
</dbReference>
<feature type="compositionally biased region" description="Polar residues" evidence="5">
    <location>
        <begin position="74"/>
        <end position="95"/>
    </location>
</feature>
<dbReference type="PROSITE" id="PS50297">
    <property type="entry name" value="ANK_REP_REGION"/>
    <property type="match status" value="2"/>
</dbReference>
<keyword evidence="6" id="KW-0472">Membrane</keyword>
<dbReference type="Gene3D" id="1.25.40.20">
    <property type="entry name" value="Ankyrin repeat-containing domain"/>
    <property type="match status" value="1"/>
</dbReference>
<dbReference type="PROSITE" id="PS50088">
    <property type="entry name" value="ANK_REPEAT"/>
    <property type="match status" value="2"/>
</dbReference>
<gene>
    <name evidence="8" type="ORF">PMKS-001588</name>
</gene>
<reference evidence="8 9" key="1">
    <citation type="submission" date="2016-08" db="EMBL/GenBank/DDBJ databases">
        <title>Whole genome shotgun sequence of Pichia membranifaciens KS47-1.</title>
        <authorList>
            <person name="Konishi M."/>
            <person name="Ishida M."/>
            <person name="Arakawa T."/>
            <person name="Kato Y."/>
            <person name="Horiuchi J."/>
        </authorList>
    </citation>
    <scope>NUCLEOTIDE SEQUENCE [LARGE SCALE GENOMIC DNA]</scope>
    <source>
        <strain evidence="8 9">KS47-1</strain>
    </source>
</reference>
<dbReference type="PANTHER" id="PTHR24171">
    <property type="entry name" value="ANKYRIN REPEAT DOMAIN-CONTAINING PROTEIN 39-RELATED"/>
    <property type="match status" value="1"/>
</dbReference>
<dbReference type="InterPro" id="IPR014756">
    <property type="entry name" value="Ig_E-set"/>
</dbReference>
<dbReference type="AlphaFoldDB" id="A0A1Q2YEX9"/>
<feature type="transmembrane region" description="Helical" evidence="6">
    <location>
        <begin position="756"/>
        <end position="775"/>
    </location>
</feature>
<accession>A0A1Q2YEX9</accession>
<sequence>MNSVSNNNPANASSSSLLNPVSSATNMNSMNILTSNGGKPQTGMFSSIFSFDPSNLLGDENSRQVKRQKRPWSPSESSTYFETINQQRGIPSSNGDSKKNAIKRDPISPISSDAISPQNHLFSSATSAFSTTPEKEYHEAATTLSPHDSNRLIDPSGNLISTNSSIDAGLNVNMGLEIDMNMNMSVNNEDCPTIRRIIPSQGPIRGGIEITLLGSNFRPGLIVKFGRNVALATQCWSDSTIVTYLPPASQAGPVLVTFEDANYDFTNSNAHQIFTYTDDTDRQLIELALQIVGLKMNGKLEDAKNIAKRIVGSNQMDSPQQSQQQQQQVSPNSTMSFADIPLNQQLQLNWMAVASNKIKELSKSTLNHEEILIKFLSMIKIPNSLISNPNWAVCNSEGQTMLHLACLQNYSKLCHFLMKNGSRVDYKDRNGFTPLHFAFIGGNRKIINLLNKFKANTSSKLDNGVLLSDIADSNVLDLIHASRRSSASSSDINFDDDYDDDNEKMDLSFENDFENDTDLSYDAANMTEGLDDYQFSYKTHRHKSKRSVNHKSKTSSSKKHVDDSEFEADNEDDTDSISDKVQQLANHEKDTSFFNGKQTNSFGINLWIAMKEAIKNKMVEISVGQEKHKKTSHERHGSKKQLGAKSLNRGEQQAENDAKSDKDNSSEDHLPSYDDLFPQGTSLRSLINFRGHGDDEQEDNKKATRTRHMKKRTLSASNCDVINPDGGVDNDDDADSDVDMLAMNLRTSINSDTKLMFFWLPCMLLLLLIVIGNNLNIITIQKLQSFSYFLEKVREIVGSFMLGKDRFTNLLNENINYGRERMENLINDVNDAMMTAVAGVGR</sequence>
<dbReference type="InterPro" id="IPR013783">
    <property type="entry name" value="Ig-like_fold"/>
</dbReference>
<dbReference type="SMART" id="SM00429">
    <property type="entry name" value="IPT"/>
    <property type="match status" value="1"/>
</dbReference>
<dbReference type="Proteomes" id="UP000186136">
    <property type="component" value="Unassembled WGS sequence"/>
</dbReference>
<organism evidence="8 9">
    <name type="scientific">Pichia membranifaciens</name>
    <dbReference type="NCBI Taxonomy" id="4926"/>
    <lineage>
        <taxon>Eukaryota</taxon>
        <taxon>Fungi</taxon>
        <taxon>Dikarya</taxon>
        <taxon>Ascomycota</taxon>
        <taxon>Saccharomycotina</taxon>
        <taxon>Pichiomycetes</taxon>
        <taxon>Pichiales</taxon>
        <taxon>Pichiaceae</taxon>
        <taxon>Pichia</taxon>
    </lineage>
</organism>
<protein>
    <recommendedName>
        <fullName evidence="7">IPT/TIG domain-containing protein</fullName>
    </recommendedName>
</protein>
<name>A0A1Q2YEX9_9ASCO</name>
<feature type="region of interest" description="Disordered" evidence="5">
    <location>
        <begin position="624"/>
        <end position="674"/>
    </location>
</feature>
<feature type="domain" description="IPT/TIG" evidence="7">
    <location>
        <begin position="191"/>
        <end position="277"/>
    </location>
</feature>
<keyword evidence="1" id="KW-0597">Phosphoprotein</keyword>
<evidence type="ECO:0000256" key="1">
    <source>
        <dbReference type="ARBA" id="ARBA00022553"/>
    </source>
</evidence>
<dbReference type="GO" id="GO:2001280">
    <property type="term" value="P:positive regulation of unsaturated fatty acid biosynthetic process"/>
    <property type="evidence" value="ECO:0007669"/>
    <property type="project" value="UniProtKB-ARBA"/>
</dbReference>
<keyword evidence="6" id="KW-0812">Transmembrane</keyword>
<comment type="caution">
    <text evidence="8">The sequence shown here is derived from an EMBL/GenBank/DDBJ whole genome shotgun (WGS) entry which is preliminary data.</text>
</comment>
<feature type="compositionally biased region" description="Basic residues" evidence="5">
    <location>
        <begin position="541"/>
        <end position="558"/>
    </location>
</feature>
<dbReference type="InterPro" id="IPR036770">
    <property type="entry name" value="Ankyrin_rpt-contain_sf"/>
</dbReference>